<dbReference type="PROSITE" id="PS51257">
    <property type="entry name" value="PROKAR_LIPOPROTEIN"/>
    <property type="match status" value="1"/>
</dbReference>
<sequence>MLSRRDALLNTFRWVASSVATMACALVADRAQATIPRGPVLEERLLVGLRVKTQSDKEFIAKIVALVEQGVLPVSLVDSTYFWARGKASKNLRLQNNPMVYFRPGLVARAARLGIKL</sequence>
<dbReference type="KEGG" id="amuc:Pan181_43870"/>
<evidence type="ECO:0000313" key="1">
    <source>
        <dbReference type="EMBL" id="QDU58160.1"/>
    </source>
</evidence>
<proteinExistence type="predicted"/>
<dbReference type="OrthoDB" id="288199at2"/>
<keyword evidence="2" id="KW-1185">Reference proteome</keyword>
<dbReference type="EMBL" id="CP036278">
    <property type="protein sequence ID" value="QDU58160.1"/>
    <property type="molecule type" value="Genomic_DNA"/>
</dbReference>
<gene>
    <name evidence="1" type="ORF">Pan181_43870</name>
</gene>
<reference evidence="1 2" key="1">
    <citation type="submission" date="2019-02" db="EMBL/GenBank/DDBJ databases">
        <title>Deep-cultivation of Planctomycetes and their phenomic and genomic characterization uncovers novel biology.</title>
        <authorList>
            <person name="Wiegand S."/>
            <person name="Jogler M."/>
            <person name="Boedeker C."/>
            <person name="Pinto D."/>
            <person name="Vollmers J."/>
            <person name="Rivas-Marin E."/>
            <person name="Kohn T."/>
            <person name="Peeters S.H."/>
            <person name="Heuer A."/>
            <person name="Rast P."/>
            <person name="Oberbeckmann S."/>
            <person name="Bunk B."/>
            <person name="Jeske O."/>
            <person name="Meyerdierks A."/>
            <person name="Storesund J.E."/>
            <person name="Kallscheuer N."/>
            <person name="Luecker S."/>
            <person name="Lage O.M."/>
            <person name="Pohl T."/>
            <person name="Merkel B.J."/>
            <person name="Hornburger P."/>
            <person name="Mueller R.-W."/>
            <person name="Bruemmer F."/>
            <person name="Labrenz M."/>
            <person name="Spormann A.M."/>
            <person name="Op den Camp H."/>
            <person name="Overmann J."/>
            <person name="Amann R."/>
            <person name="Jetten M.S.M."/>
            <person name="Mascher T."/>
            <person name="Medema M.H."/>
            <person name="Devos D.P."/>
            <person name="Kaster A.-K."/>
            <person name="Ovreas L."/>
            <person name="Rohde M."/>
            <person name="Galperin M.Y."/>
            <person name="Jogler C."/>
        </authorList>
    </citation>
    <scope>NUCLEOTIDE SEQUENCE [LARGE SCALE GENOMIC DNA]</scope>
    <source>
        <strain evidence="1 2">Pan181</strain>
    </source>
</reference>
<dbReference type="AlphaFoldDB" id="A0A518ATV7"/>
<organism evidence="1 2">
    <name type="scientific">Aeoliella mucimassa</name>
    <dbReference type="NCBI Taxonomy" id="2527972"/>
    <lineage>
        <taxon>Bacteria</taxon>
        <taxon>Pseudomonadati</taxon>
        <taxon>Planctomycetota</taxon>
        <taxon>Planctomycetia</taxon>
        <taxon>Pirellulales</taxon>
        <taxon>Lacipirellulaceae</taxon>
        <taxon>Aeoliella</taxon>
    </lineage>
</organism>
<accession>A0A518ATV7</accession>
<dbReference type="RefSeq" id="WP_145249767.1">
    <property type="nucleotide sequence ID" value="NZ_CP036278.1"/>
</dbReference>
<dbReference type="Proteomes" id="UP000315750">
    <property type="component" value="Chromosome"/>
</dbReference>
<name>A0A518ATV7_9BACT</name>
<evidence type="ECO:0000313" key="2">
    <source>
        <dbReference type="Proteomes" id="UP000315750"/>
    </source>
</evidence>
<protein>
    <submittedName>
        <fullName evidence="1">Uncharacterized protein</fullName>
    </submittedName>
</protein>